<keyword evidence="6" id="KW-1185">Reference proteome</keyword>
<dbReference type="Proteomes" id="UP000094565">
    <property type="component" value="Chromosome 1"/>
</dbReference>
<evidence type="ECO:0000313" key="6">
    <source>
        <dbReference type="Proteomes" id="UP000094565"/>
    </source>
</evidence>
<evidence type="ECO:0000256" key="3">
    <source>
        <dbReference type="SAM" id="Phobius"/>
    </source>
</evidence>
<feature type="domain" description="BHLH" evidence="4">
    <location>
        <begin position="379"/>
        <end position="433"/>
    </location>
</feature>
<dbReference type="SUPFAM" id="SSF47459">
    <property type="entry name" value="HLH, helix-loop-helix DNA-binding domain"/>
    <property type="match status" value="1"/>
</dbReference>
<keyword evidence="3" id="KW-1133">Transmembrane helix</keyword>
<dbReference type="InterPro" id="IPR011598">
    <property type="entry name" value="bHLH_dom"/>
</dbReference>
<dbReference type="OrthoDB" id="5344169at2759"/>
<reference evidence="5 6" key="1">
    <citation type="submission" date="2016-02" db="EMBL/GenBank/DDBJ databases">
        <title>Comparative genomic and transcriptomic foundation for Pichia pastoris.</title>
        <authorList>
            <person name="Love K.R."/>
            <person name="Shah K.A."/>
            <person name="Whittaker C.A."/>
            <person name="Wu J."/>
            <person name="Bartlett M.C."/>
            <person name="Ma D."/>
            <person name="Leeson R.L."/>
            <person name="Priest M."/>
            <person name="Young S.K."/>
            <person name="Love J.C."/>
        </authorList>
    </citation>
    <scope>NUCLEOTIDE SEQUENCE [LARGE SCALE GENOMIC DNA]</scope>
    <source>
        <strain evidence="5 6">ATCC 28485</strain>
    </source>
</reference>
<dbReference type="PROSITE" id="PS50888">
    <property type="entry name" value="BHLH"/>
    <property type="match status" value="1"/>
</dbReference>
<dbReference type="InterPro" id="IPR036638">
    <property type="entry name" value="HLH_DNA-bd_sf"/>
</dbReference>
<proteinExistence type="predicted"/>
<dbReference type="Gene3D" id="4.10.280.10">
    <property type="entry name" value="Helix-loop-helix DNA-binding domain"/>
    <property type="match status" value="1"/>
</dbReference>
<feature type="region of interest" description="Disordered" evidence="2">
    <location>
        <begin position="149"/>
        <end position="253"/>
    </location>
</feature>
<dbReference type="GO" id="GO:0000977">
    <property type="term" value="F:RNA polymerase II transcription regulatory region sequence-specific DNA binding"/>
    <property type="evidence" value="ECO:0007669"/>
    <property type="project" value="TreeGrafter"/>
</dbReference>
<keyword evidence="3" id="KW-0812">Transmembrane</keyword>
<feature type="region of interest" description="Disordered" evidence="2">
    <location>
        <begin position="328"/>
        <end position="392"/>
    </location>
</feature>
<dbReference type="AlphaFoldDB" id="A0A1B2J8Y1"/>
<evidence type="ECO:0000259" key="4">
    <source>
        <dbReference type="PROSITE" id="PS50888"/>
    </source>
</evidence>
<sequence>MSHEREQIKERYCIVILAATLLFPQFLGIVKILLSPPPRAGQKENSTSYQLYLYLESLEICRPETFIMDDNPDHYVRSLGLSDETWNFEFSQSEYEKLGQNNHPEEMYPDYSDRHDELPLESPYLKEMAEVPMGPDMHHDDFFTPLLSPMVQQNQPPMNPKLSVNDNFSPLTSPALSSQNSRRKLSTESSSSVKVRTRRQSNSSYSGKSKTPGSTPKLSSTSAVSNSSNKVIKQSPAIKARRNPGLSNNLHRTLSSNNTFALPESAQPTSTTTAAELSNTLNIEVNNGDELTSTNSVTPSTLMSFGHIPQHSSNVIFDGLKHSSVVLPSSKNASGRSTTKSPNSVAIDGTDKARKADSASPPTIPAGSPTKRPSRSDDPKKVNHKLAEQGRRNRMNFAIQRLEDLIPGDYKEDATVPSKATTVEMAVKYIKELQNQLEKLQEQRSK</sequence>
<dbReference type="InterPro" id="IPR015660">
    <property type="entry name" value="MASH1/Ascl1a-like"/>
</dbReference>
<feature type="compositionally biased region" description="Polar residues" evidence="2">
    <location>
        <begin position="162"/>
        <end position="180"/>
    </location>
</feature>
<evidence type="ECO:0000256" key="2">
    <source>
        <dbReference type="SAM" id="MobiDB-lite"/>
    </source>
</evidence>
<feature type="compositionally biased region" description="Basic and acidic residues" evidence="2">
    <location>
        <begin position="374"/>
        <end position="391"/>
    </location>
</feature>
<protein>
    <submittedName>
        <fullName evidence="5">BA75_01274T0</fullName>
    </submittedName>
</protein>
<feature type="compositionally biased region" description="Polar residues" evidence="2">
    <location>
        <begin position="328"/>
        <end position="344"/>
    </location>
</feature>
<dbReference type="PANTHER" id="PTHR13935:SF106">
    <property type="entry name" value="ACHAETE-SCUTE COMPLEX PROTEIN T5-RELATED"/>
    <property type="match status" value="1"/>
</dbReference>
<gene>
    <name evidence="5" type="primary">PHO4</name>
    <name evidence="5" type="ORF">ATY40_BA7501274</name>
</gene>
<keyword evidence="3" id="KW-0472">Membrane</keyword>
<keyword evidence="1" id="KW-0238">DNA-binding</keyword>
<accession>A0A1B2J8Y1</accession>
<dbReference type="PANTHER" id="PTHR13935">
    <property type="entry name" value="ACHAETE-SCUTE TRANSCRIPTION FACTOR-RELATED"/>
    <property type="match status" value="1"/>
</dbReference>
<name>A0A1B2J8Y1_PICPA</name>
<dbReference type="GO" id="GO:0090575">
    <property type="term" value="C:RNA polymerase II transcription regulator complex"/>
    <property type="evidence" value="ECO:0007669"/>
    <property type="project" value="TreeGrafter"/>
</dbReference>
<evidence type="ECO:0000313" key="5">
    <source>
        <dbReference type="EMBL" id="ANZ74452.1"/>
    </source>
</evidence>
<feature type="compositionally biased region" description="Polar residues" evidence="2">
    <location>
        <begin position="202"/>
        <end position="218"/>
    </location>
</feature>
<dbReference type="GO" id="GO:0046983">
    <property type="term" value="F:protein dimerization activity"/>
    <property type="evidence" value="ECO:0007669"/>
    <property type="project" value="InterPro"/>
</dbReference>
<dbReference type="CDD" id="cd11392">
    <property type="entry name" value="bHLH_ScPHO4_like"/>
    <property type="match status" value="1"/>
</dbReference>
<dbReference type="SMART" id="SM00353">
    <property type="entry name" value="HLH"/>
    <property type="match status" value="1"/>
</dbReference>
<dbReference type="Pfam" id="PF00010">
    <property type="entry name" value="HLH"/>
    <property type="match status" value="1"/>
</dbReference>
<evidence type="ECO:0000256" key="1">
    <source>
        <dbReference type="ARBA" id="ARBA00023125"/>
    </source>
</evidence>
<organism evidence="5 6">
    <name type="scientific">Komagataella pastoris</name>
    <name type="common">Yeast</name>
    <name type="synonym">Pichia pastoris</name>
    <dbReference type="NCBI Taxonomy" id="4922"/>
    <lineage>
        <taxon>Eukaryota</taxon>
        <taxon>Fungi</taxon>
        <taxon>Dikarya</taxon>
        <taxon>Ascomycota</taxon>
        <taxon>Saccharomycotina</taxon>
        <taxon>Pichiomycetes</taxon>
        <taxon>Pichiales</taxon>
        <taxon>Pichiaceae</taxon>
        <taxon>Komagataella</taxon>
    </lineage>
</organism>
<dbReference type="EMBL" id="CP014584">
    <property type="protein sequence ID" value="ANZ74452.1"/>
    <property type="molecule type" value="Genomic_DNA"/>
</dbReference>
<feature type="compositionally biased region" description="Low complexity" evidence="2">
    <location>
        <begin position="219"/>
        <end position="228"/>
    </location>
</feature>
<dbReference type="GO" id="GO:0000981">
    <property type="term" value="F:DNA-binding transcription factor activity, RNA polymerase II-specific"/>
    <property type="evidence" value="ECO:0007669"/>
    <property type="project" value="TreeGrafter"/>
</dbReference>
<feature type="transmembrane region" description="Helical" evidence="3">
    <location>
        <begin position="12"/>
        <end position="34"/>
    </location>
</feature>